<dbReference type="OrthoDB" id="5966099at2"/>
<dbReference type="Proteomes" id="UP000294796">
    <property type="component" value="Unassembled WGS sequence"/>
</dbReference>
<dbReference type="InterPro" id="IPR013249">
    <property type="entry name" value="RNA_pol_sigma70_r4_t2"/>
</dbReference>
<evidence type="ECO:0000313" key="2">
    <source>
        <dbReference type="EMBL" id="TDK27167.1"/>
    </source>
</evidence>
<protein>
    <recommendedName>
        <fullName evidence="1">RNA polymerase sigma factor 70 region 4 type 2 domain-containing protein</fullName>
    </recommendedName>
</protein>
<dbReference type="GO" id="GO:0006352">
    <property type="term" value="P:DNA-templated transcription initiation"/>
    <property type="evidence" value="ECO:0007669"/>
    <property type="project" value="InterPro"/>
</dbReference>
<reference evidence="2 3" key="1">
    <citation type="submission" date="2019-03" db="EMBL/GenBank/DDBJ databases">
        <title>Luteimonas zhaokaii sp.nov., isolated from the rectal contents of Plateau pika in Yushu, Qinghai Province, China.</title>
        <authorList>
            <person name="Zhang G."/>
        </authorList>
    </citation>
    <scope>NUCLEOTIDE SEQUENCE [LARGE SCALE GENOMIC DNA]</scope>
    <source>
        <strain evidence="2 3">B9</strain>
    </source>
</reference>
<organism evidence="2 3">
    <name type="scientific">Luteimonas aestuarii</name>
    <dbReference type="NCBI Taxonomy" id="453837"/>
    <lineage>
        <taxon>Bacteria</taxon>
        <taxon>Pseudomonadati</taxon>
        <taxon>Pseudomonadota</taxon>
        <taxon>Gammaproteobacteria</taxon>
        <taxon>Lysobacterales</taxon>
        <taxon>Lysobacteraceae</taxon>
        <taxon>Luteimonas</taxon>
    </lineage>
</organism>
<evidence type="ECO:0000313" key="3">
    <source>
        <dbReference type="Proteomes" id="UP000294796"/>
    </source>
</evidence>
<name>A0A4R5U0U4_9GAMM</name>
<proteinExistence type="predicted"/>
<accession>A0A4R5U0U4</accession>
<feature type="domain" description="RNA polymerase sigma factor 70 region 4 type 2" evidence="1">
    <location>
        <begin position="72"/>
        <end position="109"/>
    </location>
</feature>
<dbReference type="GO" id="GO:0003677">
    <property type="term" value="F:DNA binding"/>
    <property type="evidence" value="ECO:0007669"/>
    <property type="project" value="InterPro"/>
</dbReference>
<dbReference type="GO" id="GO:0016987">
    <property type="term" value="F:sigma factor activity"/>
    <property type="evidence" value="ECO:0007669"/>
    <property type="project" value="InterPro"/>
</dbReference>
<sequence>MFAELQSGDPAQGDAALGATLRGFAAVAGRAPFAEWPRRFWTMLLAAPALRTAVTPRLRDGPLAVLAGLGGGPRAALLLRLVAGLSEADAAAVLGIARPTYRLALQRALPRTDDDRLDAELWRAMGNAAGQAIRDVPAERIRALSSGPGALRPAPGRQAPVPGARRGWVWPATVVVALLTALALAATWLAPDPFASSDEDGPRIRTQALPPVATTPTPYDQSLELLTHRDLEQLLDAGQGDPAPLDPAFDAWLVAALDVQPDALRAVD</sequence>
<dbReference type="SUPFAM" id="SSF88659">
    <property type="entry name" value="Sigma3 and sigma4 domains of RNA polymerase sigma factors"/>
    <property type="match status" value="1"/>
</dbReference>
<dbReference type="InterPro" id="IPR013324">
    <property type="entry name" value="RNA_pol_sigma_r3/r4-like"/>
</dbReference>
<keyword evidence="3" id="KW-1185">Reference proteome</keyword>
<gene>
    <name evidence="2" type="ORF">E2F46_02850</name>
</gene>
<dbReference type="AlphaFoldDB" id="A0A4R5U0U4"/>
<dbReference type="RefSeq" id="WP_133320667.1">
    <property type="nucleotide sequence ID" value="NZ_SMTF01000002.1"/>
</dbReference>
<dbReference type="EMBL" id="SMTF01000002">
    <property type="protein sequence ID" value="TDK27167.1"/>
    <property type="molecule type" value="Genomic_DNA"/>
</dbReference>
<dbReference type="Pfam" id="PF08281">
    <property type="entry name" value="Sigma70_r4_2"/>
    <property type="match status" value="1"/>
</dbReference>
<comment type="caution">
    <text evidence="2">The sequence shown here is derived from an EMBL/GenBank/DDBJ whole genome shotgun (WGS) entry which is preliminary data.</text>
</comment>
<evidence type="ECO:0000259" key="1">
    <source>
        <dbReference type="Pfam" id="PF08281"/>
    </source>
</evidence>